<evidence type="ECO:0000313" key="6">
    <source>
        <dbReference type="Proteomes" id="UP000254230"/>
    </source>
</evidence>
<keyword evidence="1" id="KW-1133">Transmembrane helix</keyword>
<dbReference type="EMBL" id="UGOW01000002">
    <property type="protein sequence ID" value="STY82964.1"/>
    <property type="molecule type" value="Genomic_DNA"/>
</dbReference>
<dbReference type="AlphaFoldDB" id="A0A378PAS0"/>
<reference evidence="3 5" key="1">
    <citation type="submission" date="2015-11" db="EMBL/GenBank/DDBJ databases">
        <title>Genomic analysis of 38 Legionella species identifies large and diverse effector repertoires.</title>
        <authorList>
            <person name="Burstein D."/>
            <person name="Amaro F."/>
            <person name="Zusman T."/>
            <person name="Lifshitz Z."/>
            <person name="Cohen O."/>
            <person name="Gilbert J.A."/>
            <person name="Pupko T."/>
            <person name="Shuman H.A."/>
            <person name="Segal G."/>
        </authorList>
    </citation>
    <scope>NUCLEOTIDE SEQUENCE [LARGE SCALE GENOMIC DNA]</scope>
    <source>
        <strain evidence="3 5">ATCC 49507</strain>
    </source>
</reference>
<protein>
    <recommendedName>
        <fullName evidence="7">Transmembrane protein</fullName>
    </recommendedName>
</protein>
<evidence type="ECO:0008006" key="7">
    <source>
        <dbReference type="Google" id="ProtNLM"/>
    </source>
</evidence>
<sequence length="188" mass="21393">MKKSILILALIFSSQWVCANTITQNWIDDFSSQNQYTKDDCLTALSKIKKSAFQRGQVDFRTTVENLNKQYLTKEDCFADLNIEKLLELKRIAIASKDCKYNKGEYSYNRCEEAAKVGLPVNYIPIPTRVNKIEAIGALTLAKFKLEDAANTVFSNLNITIISLVLIIVLLFIIYKKVSILTKQLKLN</sequence>
<evidence type="ECO:0000313" key="5">
    <source>
        <dbReference type="Proteomes" id="UP000054639"/>
    </source>
</evidence>
<organism evidence="4 6">
    <name type="scientific">Legionella quateirensis</name>
    <dbReference type="NCBI Taxonomy" id="45072"/>
    <lineage>
        <taxon>Bacteria</taxon>
        <taxon>Pseudomonadati</taxon>
        <taxon>Pseudomonadota</taxon>
        <taxon>Gammaproteobacteria</taxon>
        <taxon>Legionellales</taxon>
        <taxon>Legionellaceae</taxon>
        <taxon>Legionella</taxon>
    </lineage>
</organism>
<evidence type="ECO:0000313" key="3">
    <source>
        <dbReference type="EMBL" id="KTD44139.1"/>
    </source>
</evidence>
<keyword evidence="2" id="KW-0732">Signal</keyword>
<dbReference type="RefSeq" id="WP_058475086.1">
    <property type="nucleotide sequence ID" value="NZ_CAAAIL010000017.1"/>
</dbReference>
<proteinExistence type="predicted"/>
<accession>A0A378PAS0</accession>
<name>A0A378PAS0_9GAMM</name>
<reference evidence="4 6" key="2">
    <citation type="submission" date="2018-06" db="EMBL/GenBank/DDBJ databases">
        <authorList>
            <consortium name="Pathogen Informatics"/>
            <person name="Doyle S."/>
        </authorList>
    </citation>
    <scope>NUCLEOTIDE SEQUENCE [LARGE SCALE GENOMIC DNA]</scope>
    <source>
        <strain evidence="4 6">NCTC12376</strain>
    </source>
</reference>
<keyword evidence="1" id="KW-0812">Transmembrane</keyword>
<feature type="transmembrane region" description="Helical" evidence="1">
    <location>
        <begin position="153"/>
        <end position="175"/>
    </location>
</feature>
<feature type="signal peptide" evidence="2">
    <location>
        <begin position="1"/>
        <end position="19"/>
    </location>
</feature>
<evidence type="ECO:0000256" key="2">
    <source>
        <dbReference type="SAM" id="SignalP"/>
    </source>
</evidence>
<feature type="chain" id="PRO_5016582107" description="Transmembrane protein" evidence="2">
    <location>
        <begin position="20"/>
        <end position="188"/>
    </location>
</feature>
<dbReference type="EMBL" id="LNYR01000043">
    <property type="protein sequence ID" value="KTD44139.1"/>
    <property type="molecule type" value="Genomic_DNA"/>
</dbReference>
<evidence type="ECO:0000256" key="1">
    <source>
        <dbReference type="SAM" id="Phobius"/>
    </source>
</evidence>
<gene>
    <name evidence="3" type="ORF">Lqua_2959</name>
    <name evidence="4" type="ORF">NCTC12376_03429</name>
</gene>
<keyword evidence="5" id="KW-1185">Reference proteome</keyword>
<evidence type="ECO:0000313" key="4">
    <source>
        <dbReference type="EMBL" id="STY82964.1"/>
    </source>
</evidence>
<keyword evidence="1" id="KW-0472">Membrane</keyword>
<dbReference type="Proteomes" id="UP000054639">
    <property type="component" value="Unassembled WGS sequence"/>
</dbReference>
<dbReference type="Proteomes" id="UP000254230">
    <property type="component" value="Unassembled WGS sequence"/>
</dbReference>